<dbReference type="InterPro" id="IPR001251">
    <property type="entry name" value="CRAL-TRIO_dom"/>
</dbReference>
<dbReference type="GeneID" id="77731840"/>
<reference evidence="2" key="1">
    <citation type="journal article" date="2022" name="G3 (Bethesda)">
        <title>High quality genome of the basidiomycete yeast Dioszegia hungarica PDD-24b-2 isolated from cloud water.</title>
        <authorList>
            <person name="Jarrige D."/>
            <person name="Haridas S."/>
            <person name="Bleykasten-Grosshans C."/>
            <person name="Joly M."/>
            <person name="Nadalig T."/>
            <person name="Sancelme M."/>
            <person name="Vuilleumier S."/>
            <person name="Grigoriev I.V."/>
            <person name="Amato P."/>
            <person name="Bringel F."/>
        </authorList>
    </citation>
    <scope>NUCLEOTIDE SEQUENCE</scope>
    <source>
        <strain evidence="2">PDD-24b-2</strain>
    </source>
</reference>
<accession>A0AA38H7K7</accession>
<dbReference type="GO" id="GO:0008526">
    <property type="term" value="F:phosphatidylinositol transfer activity"/>
    <property type="evidence" value="ECO:0007669"/>
    <property type="project" value="TreeGrafter"/>
</dbReference>
<dbReference type="InterPro" id="IPR036865">
    <property type="entry name" value="CRAL-TRIO_dom_sf"/>
</dbReference>
<dbReference type="Pfam" id="PF00650">
    <property type="entry name" value="CRAL_TRIO"/>
    <property type="match status" value="1"/>
</dbReference>
<comment type="caution">
    <text evidence="2">The sequence shown here is derived from an EMBL/GenBank/DDBJ whole genome shotgun (WGS) entry which is preliminary data.</text>
</comment>
<evidence type="ECO:0000313" key="3">
    <source>
        <dbReference type="Proteomes" id="UP001164286"/>
    </source>
</evidence>
<dbReference type="PANTHER" id="PTHR45824:SF29">
    <property type="entry name" value="GH16843P"/>
    <property type="match status" value="1"/>
</dbReference>
<dbReference type="SMART" id="SM00516">
    <property type="entry name" value="SEC14"/>
    <property type="match status" value="1"/>
</dbReference>
<dbReference type="SUPFAM" id="SSF46938">
    <property type="entry name" value="CRAL/TRIO N-terminal domain"/>
    <property type="match status" value="1"/>
</dbReference>
<dbReference type="EMBL" id="JAKWFO010000005">
    <property type="protein sequence ID" value="KAI9635163.1"/>
    <property type="molecule type" value="Genomic_DNA"/>
</dbReference>
<gene>
    <name evidence="2" type="ORF">MKK02DRAFT_43841</name>
</gene>
<name>A0AA38H7K7_9TREE</name>
<feature type="domain" description="CRAL-TRIO" evidence="1">
    <location>
        <begin position="128"/>
        <end position="271"/>
    </location>
</feature>
<dbReference type="Gene3D" id="3.40.525.10">
    <property type="entry name" value="CRAL-TRIO lipid binding domain"/>
    <property type="match status" value="1"/>
</dbReference>
<dbReference type="AlphaFoldDB" id="A0AA38H7K7"/>
<proteinExistence type="predicted"/>
<organism evidence="2 3">
    <name type="scientific">Dioszegia hungarica</name>
    <dbReference type="NCBI Taxonomy" id="4972"/>
    <lineage>
        <taxon>Eukaryota</taxon>
        <taxon>Fungi</taxon>
        <taxon>Dikarya</taxon>
        <taxon>Basidiomycota</taxon>
        <taxon>Agaricomycotina</taxon>
        <taxon>Tremellomycetes</taxon>
        <taxon>Tremellales</taxon>
        <taxon>Bulleribasidiaceae</taxon>
        <taxon>Dioszegia</taxon>
    </lineage>
</organism>
<sequence length="315" mass="35402">MSSSADIVKRLLAPRAVSSSASPQVQSEETEQKVLEIIAHFSEEGYDLPVTSGPEGDAEARAPLSEREMIFLSREGILRFLLAVKGDVTAAIARLEKTLIWRRTENVEDLQAMSDSCEPEATTGKNIVLGYTKHSRPIIYFFPNRNTTPVERRRAIHAIFMLERAADLMTGGVGDTMVVFSFIGKRSGQPTSISVARETLHILSEYYPEKLHTSHFLAMPWVVKAFVNLMWPFVDANTKKKVRFGEDIVASGEVDPGELLKECGGDLESPYDHQSYWSTMIDACKERREDQLRRWRALGEPQVGRGERLFKVAPE</sequence>
<dbReference type="Proteomes" id="UP001164286">
    <property type="component" value="Unassembled WGS sequence"/>
</dbReference>
<protein>
    <submittedName>
        <fullName evidence="2">CRAL-TRIO domain-containing protein</fullName>
    </submittedName>
</protein>
<dbReference type="PROSITE" id="PS50191">
    <property type="entry name" value="CRAL_TRIO"/>
    <property type="match status" value="1"/>
</dbReference>
<keyword evidence="3" id="KW-1185">Reference proteome</keyword>
<dbReference type="InterPro" id="IPR036273">
    <property type="entry name" value="CRAL/TRIO_N_dom_sf"/>
</dbReference>
<evidence type="ECO:0000259" key="1">
    <source>
        <dbReference type="PROSITE" id="PS50191"/>
    </source>
</evidence>
<dbReference type="RefSeq" id="XP_052944940.1">
    <property type="nucleotide sequence ID" value="XM_053092635.1"/>
</dbReference>
<dbReference type="InterPro" id="IPR052578">
    <property type="entry name" value="PI_Transfer_CRAL-TRIO"/>
</dbReference>
<dbReference type="PANTHER" id="PTHR45824">
    <property type="entry name" value="GH16843P"/>
    <property type="match status" value="1"/>
</dbReference>
<evidence type="ECO:0000313" key="2">
    <source>
        <dbReference type="EMBL" id="KAI9635163.1"/>
    </source>
</evidence>
<dbReference type="SUPFAM" id="SSF52087">
    <property type="entry name" value="CRAL/TRIO domain"/>
    <property type="match status" value="1"/>
</dbReference>
<dbReference type="CDD" id="cd00170">
    <property type="entry name" value="SEC14"/>
    <property type="match status" value="1"/>
</dbReference>